<accession>A0AAX3JA04</accession>
<proteinExistence type="predicted"/>
<dbReference type="AlphaFoldDB" id="A0AAX3JA04"/>
<evidence type="ECO:0000313" key="2">
    <source>
        <dbReference type="Proteomes" id="UP000433737"/>
    </source>
</evidence>
<reference evidence="1 2" key="1">
    <citation type="submission" date="2019-10" db="EMBL/GenBank/DDBJ databases">
        <authorList>
            <person name="Karimi E."/>
        </authorList>
    </citation>
    <scope>NUCLEOTIDE SEQUENCE [LARGE SCALE GENOMIC DNA]</scope>
    <source>
        <strain evidence="1">Pantoea sp. 111</strain>
    </source>
</reference>
<name>A0AAX3JA04_9GAMM</name>
<sequence>MRWLKRYNACLPCSLYPHSRRKAGSVDIIYFKIVPGCRHPIYAERLCHLTTFRTPDAIQDFMHKRQQVVQEPQDSPRVLIVLALRHPKYCRKLIRGNYELSCFSKASDWGLSGYRSQ</sequence>
<gene>
    <name evidence="1" type="ORF">PANT111_390006</name>
</gene>
<organism evidence="1 2">
    <name type="scientific">Pantoea brenneri</name>
    <dbReference type="NCBI Taxonomy" id="472694"/>
    <lineage>
        <taxon>Bacteria</taxon>
        <taxon>Pseudomonadati</taxon>
        <taxon>Pseudomonadota</taxon>
        <taxon>Gammaproteobacteria</taxon>
        <taxon>Enterobacterales</taxon>
        <taxon>Erwiniaceae</taxon>
        <taxon>Pantoea</taxon>
    </lineage>
</organism>
<comment type="caution">
    <text evidence="1">The sequence shown here is derived from an EMBL/GenBank/DDBJ whole genome shotgun (WGS) entry which is preliminary data.</text>
</comment>
<protein>
    <submittedName>
        <fullName evidence="1">Uncharacterized protein</fullName>
    </submittedName>
</protein>
<dbReference type="EMBL" id="CABWMH010000033">
    <property type="protein sequence ID" value="VXC34338.1"/>
    <property type="molecule type" value="Genomic_DNA"/>
</dbReference>
<evidence type="ECO:0000313" key="1">
    <source>
        <dbReference type="EMBL" id="VXC34338.1"/>
    </source>
</evidence>
<dbReference type="Proteomes" id="UP000433737">
    <property type="component" value="Unassembled WGS sequence"/>
</dbReference>